<dbReference type="Proteomes" id="UP000078292">
    <property type="component" value="Unassembled WGS sequence"/>
</dbReference>
<keyword evidence="1" id="KW-0175">Coiled coil</keyword>
<name>A0A1B7M1M8_9MICC</name>
<feature type="coiled-coil region" evidence="1">
    <location>
        <begin position="321"/>
        <end position="362"/>
    </location>
</feature>
<proteinExistence type="predicted"/>
<keyword evidence="3" id="KW-1185">Reference proteome</keyword>
<dbReference type="EMBL" id="LXEY01000011">
    <property type="protein sequence ID" value="OAV62507.1"/>
    <property type="molecule type" value="Genomic_DNA"/>
</dbReference>
<dbReference type="SUPFAM" id="SSF53474">
    <property type="entry name" value="alpha/beta-Hydrolases"/>
    <property type="match status" value="1"/>
</dbReference>
<evidence type="ECO:0000313" key="2">
    <source>
        <dbReference type="EMBL" id="OAV62507.1"/>
    </source>
</evidence>
<reference evidence="2 3" key="1">
    <citation type="submission" date="2016-04" db="EMBL/GenBank/DDBJ databases">
        <title>First whole genome shotgun sequence of the bacterium Enteractinococcus sp. strain UASWS1574.</title>
        <authorList>
            <person name="Crovadore J."/>
            <person name="Chablais R."/>
            <person name="Lefort F."/>
        </authorList>
    </citation>
    <scope>NUCLEOTIDE SEQUENCE [LARGE SCALE GENOMIC DNA]</scope>
    <source>
        <strain evidence="2 3">UASWS1574</strain>
    </source>
</reference>
<sequence length="390" mass="43602">MGRRTRNETRWSVPFHHYASLDAFLAADLQTGGHSFLHNGRDIDVLIENRGAATTLVVFNGAIPLNVQYLPYFTGRGIAEDLGLNLIAVSDPVLIHRDMTVAWYLGDQTTGPLRPVLVPAIRHALKHLGGSNAILFGASGGGFAAAHYAQHFPNCTALVINPRLTLERRAQDKMATYLRLGHQMESQGTMTDRVRTLLADYGPTDLAAAAQRGLNHDLLIYQNFFDSTFLQHHLLPFLSVAGTDPRCYVRLANDGHGHVPIPPETVRQIISVVSSGRLSAIRTAGFAPASQTPNLTGQFLPEIAHRLDALGKHSRRLGRERDALEVQQLRMNERIAELKARSDALDDKIQSLNQRVEQLRTEPALWRRVWHVIPRGFRQRIRQLFRRTSL</sequence>
<gene>
    <name evidence="2" type="ORF">A6F49_06065</name>
</gene>
<comment type="caution">
    <text evidence="2">The sequence shown here is derived from an EMBL/GenBank/DDBJ whole genome shotgun (WGS) entry which is preliminary data.</text>
</comment>
<dbReference type="STRING" id="1837282.A6F49_06065"/>
<evidence type="ECO:0008006" key="4">
    <source>
        <dbReference type="Google" id="ProtNLM"/>
    </source>
</evidence>
<dbReference type="OrthoDB" id="8421922at2"/>
<evidence type="ECO:0000313" key="3">
    <source>
        <dbReference type="Proteomes" id="UP000078292"/>
    </source>
</evidence>
<dbReference type="RefSeq" id="WP_043056981.1">
    <property type="nucleotide sequence ID" value="NZ_LXEY01000011.1"/>
</dbReference>
<dbReference type="Gene3D" id="3.40.50.1820">
    <property type="entry name" value="alpha/beta hydrolase"/>
    <property type="match status" value="1"/>
</dbReference>
<organism evidence="2 3">
    <name type="scientific">Enteractinococcus helveticum</name>
    <dbReference type="NCBI Taxonomy" id="1837282"/>
    <lineage>
        <taxon>Bacteria</taxon>
        <taxon>Bacillati</taxon>
        <taxon>Actinomycetota</taxon>
        <taxon>Actinomycetes</taxon>
        <taxon>Micrococcales</taxon>
        <taxon>Micrococcaceae</taxon>
    </lineage>
</organism>
<evidence type="ECO:0000256" key="1">
    <source>
        <dbReference type="SAM" id="Coils"/>
    </source>
</evidence>
<dbReference type="AlphaFoldDB" id="A0A1B7M1M8"/>
<protein>
    <recommendedName>
        <fullName evidence="4">Alpha/beta hydrolase</fullName>
    </recommendedName>
</protein>
<accession>A0A1B7M1M8</accession>
<dbReference type="InterPro" id="IPR029058">
    <property type="entry name" value="AB_hydrolase_fold"/>
</dbReference>